<dbReference type="Proteomes" id="UP001357485">
    <property type="component" value="Unassembled WGS sequence"/>
</dbReference>
<reference evidence="1 2" key="1">
    <citation type="submission" date="2023-08" db="EMBL/GenBank/DDBJ databases">
        <title>Black Yeasts Isolated from many extreme environments.</title>
        <authorList>
            <person name="Coleine C."/>
            <person name="Stajich J.E."/>
            <person name="Selbmann L."/>
        </authorList>
    </citation>
    <scope>NUCLEOTIDE SEQUENCE [LARGE SCALE GENOMIC DNA]</scope>
    <source>
        <strain evidence="1 2">CCFEE 536</strain>
    </source>
</reference>
<accession>A0ABR0LKH7</accession>
<evidence type="ECO:0000313" key="2">
    <source>
        <dbReference type="Proteomes" id="UP001357485"/>
    </source>
</evidence>
<gene>
    <name evidence="1" type="ORF">LTR16_008293</name>
</gene>
<name>A0ABR0LKH7_9PEZI</name>
<dbReference type="EMBL" id="JAVRRA010018352">
    <property type="protein sequence ID" value="KAK5188483.1"/>
    <property type="molecule type" value="Genomic_DNA"/>
</dbReference>
<organism evidence="1 2">
    <name type="scientific">Cryomyces antarcticus</name>
    <dbReference type="NCBI Taxonomy" id="329879"/>
    <lineage>
        <taxon>Eukaryota</taxon>
        <taxon>Fungi</taxon>
        <taxon>Dikarya</taxon>
        <taxon>Ascomycota</taxon>
        <taxon>Pezizomycotina</taxon>
        <taxon>Dothideomycetes</taxon>
        <taxon>Dothideomycetes incertae sedis</taxon>
        <taxon>Cryomyces</taxon>
    </lineage>
</organism>
<keyword evidence="2" id="KW-1185">Reference proteome</keyword>
<protein>
    <submittedName>
        <fullName evidence="1">Uncharacterized protein</fullName>
    </submittedName>
</protein>
<proteinExistence type="predicted"/>
<comment type="caution">
    <text evidence="1">The sequence shown here is derived from an EMBL/GenBank/DDBJ whole genome shotgun (WGS) entry which is preliminary data.</text>
</comment>
<sequence length="94" mass="10233">MTLWRLGVSITDEVSKHSIYALDIVQLYALPPTSPSRLPPEEQQLLRHTDGVRCEVVAFDVGPQPGQRDATDDGFVRLACSVAPTVVMVEAAAE</sequence>
<evidence type="ECO:0000313" key="1">
    <source>
        <dbReference type="EMBL" id="KAK5188483.1"/>
    </source>
</evidence>